<feature type="compositionally biased region" description="Low complexity" evidence="1">
    <location>
        <begin position="1"/>
        <end position="16"/>
    </location>
</feature>
<evidence type="ECO:0000313" key="3">
    <source>
        <dbReference type="Proteomes" id="UP000288805"/>
    </source>
</evidence>
<feature type="region of interest" description="Disordered" evidence="1">
    <location>
        <begin position="1"/>
        <end position="26"/>
    </location>
</feature>
<gene>
    <name evidence="2" type="ORF">CK203_019616</name>
</gene>
<evidence type="ECO:0000313" key="2">
    <source>
        <dbReference type="EMBL" id="RVX11395.1"/>
    </source>
</evidence>
<evidence type="ECO:0008006" key="4">
    <source>
        <dbReference type="Google" id="ProtNLM"/>
    </source>
</evidence>
<organism evidence="2 3">
    <name type="scientific">Vitis vinifera</name>
    <name type="common">Grape</name>
    <dbReference type="NCBI Taxonomy" id="29760"/>
    <lineage>
        <taxon>Eukaryota</taxon>
        <taxon>Viridiplantae</taxon>
        <taxon>Streptophyta</taxon>
        <taxon>Embryophyta</taxon>
        <taxon>Tracheophyta</taxon>
        <taxon>Spermatophyta</taxon>
        <taxon>Magnoliopsida</taxon>
        <taxon>eudicotyledons</taxon>
        <taxon>Gunneridae</taxon>
        <taxon>Pentapetalae</taxon>
        <taxon>rosids</taxon>
        <taxon>Vitales</taxon>
        <taxon>Vitaceae</taxon>
        <taxon>Viteae</taxon>
        <taxon>Vitis</taxon>
    </lineage>
</organism>
<protein>
    <recommendedName>
        <fullName evidence="4">Retrotransposon gag domain-containing protein</fullName>
    </recommendedName>
</protein>
<evidence type="ECO:0000256" key="1">
    <source>
        <dbReference type="SAM" id="MobiDB-lite"/>
    </source>
</evidence>
<dbReference type="EMBL" id="QGNW01000031">
    <property type="protein sequence ID" value="RVX11395.1"/>
    <property type="molecule type" value="Genomic_DNA"/>
</dbReference>
<dbReference type="Proteomes" id="UP000288805">
    <property type="component" value="Unassembled WGS sequence"/>
</dbReference>
<dbReference type="AlphaFoldDB" id="A0A438JR20"/>
<reference evidence="2 3" key="1">
    <citation type="journal article" date="2018" name="PLoS Genet.">
        <title>Population sequencing reveals clonal diversity and ancestral inbreeding in the grapevine cultivar Chardonnay.</title>
        <authorList>
            <person name="Roach M.J."/>
            <person name="Johnson D.L."/>
            <person name="Bohlmann J."/>
            <person name="van Vuuren H.J."/>
            <person name="Jones S.J."/>
            <person name="Pretorius I.S."/>
            <person name="Schmidt S.A."/>
            <person name="Borneman A.R."/>
        </authorList>
    </citation>
    <scope>NUCLEOTIDE SEQUENCE [LARGE SCALE GENOMIC DNA]</scope>
    <source>
        <strain evidence="3">cv. Chardonnay</strain>
        <tissue evidence="2">Leaf</tissue>
    </source>
</reference>
<proteinExistence type="predicted"/>
<accession>A0A438JR20</accession>
<name>A0A438JR20_VITVI</name>
<comment type="caution">
    <text evidence="2">The sequence shown here is derived from an EMBL/GenBank/DDBJ whole genome shotgun (WGS) entry which is preliminary data.</text>
</comment>
<sequence>MTSSTTTTFTQSVGSTPCTTRAEDETDEGLEGAINWDDFDGAPVASLLPSSGCKRLRDVSHRRTWDDLTQEFLRQFAFNTVVDVSRRELEALR</sequence>